<feature type="domain" description="Regulatory protein YycH-like" evidence="2">
    <location>
        <begin position="82"/>
        <end position="260"/>
    </location>
</feature>
<keyword evidence="1" id="KW-0472">Membrane</keyword>
<dbReference type="Gene3D" id="3.30.310.160">
    <property type="entry name" value="YycH protein, domain 2"/>
    <property type="match status" value="1"/>
</dbReference>
<reference evidence="4 5" key="1">
    <citation type="submission" date="2018-01" db="EMBL/GenBank/DDBJ databases">
        <title>Complete genome sequencing of Sporolactobacillus terrae DLG3.</title>
        <authorList>
            <person name="Nam Y.-D."/>
            <person name="Kang J."/>
            <person name="Chung W.-H."/>
        </authorList>
    </citation>
    <scope>NUCLEOTIDE SEQUENCE [LARGE SCALE GENOMIC DNA]</scope>
    <source>
        <strain evidence="4 5">DLG3</strain>
    </source>
</reference>
<evidence type="ECO:0000256" key="1">
    <source>
        <dbReference type="SAM" id="Phobius"/>
    </source>
</evidence>
<proteinExistence type="predicted"/>
<evidence type="ECO:0000313" key="3">
    <source>
        <dbReference type="EMBL" id="BBO00422.1"/>
    </source>
</evidence>
<gene>
    <name evidence="3" type="primary">yycI</name>
    <name evidence="4" type="ORF">C0674_15510</name>
    <name evidence="3" type="ORF">St703_31260</name>
</gene>
<accession>A0A410DCL6</accession>
<organism evidence="3 6">
    <name type="scientific">Sporolactobacillus terrae</name>
    <dbReference type="NCBI Taxonomy" id="269673"/>
    <lineage>
        <taxon>Bacteria</taxon>
        <taxon>Bacillati</taxon>
        <taxon>Bacillota</taxon>
        <taxon>Bacilli</taxon>
        <taxon>Bacillales</taxon>
        <taxon>Sporolactobacillaceae</taxon>
        <taxon>Sporolactobacillus</taxon>
    </lineage>
</organism>
<sequence>MNWSRTKSIFIICFLLLDVFLVFEMYMRQQDENFVNYHDESQRYNYKLETVIPTMPQDITFLRGTRMDWSRNKDQLVQVAAKGKVREKQGFALDQNNLQLVSTFKRPISIGHIDSEDVQQDLLGNVYQGQEYKYWPFTSSSTEIKFAQTYRGRPVYISTRNKLQMLDFTIEDNKVTGFKQSYFSLTEKNKVDPINAEQAINSLAERTDLVGYNRLHIKAIELCYLNTVGDESSEPLIFVPAWHFVVHTVNGTSDYFVNAVSGNVLTIK</sequence>
<protein>
    <submittedName>
        <fullName evidence="3">Two-component system WalR/WalK regulatory protein YycI</fullName>
    </submittedName>
</protein>
<dbReference type="Proteomes" id="UP000285882">
    <property type="component" value="Chromosome"/>
</dbReference>
<dbReference type="EMBL" id="CP025688">
    <property type="protein sequence ID" value="QAA23884.1"/>
    <property type="molecule type" value="Genomic_DNA"/>
</dbReference>
<keyword evidence="5" id="KW-1185">Reference proteome</keyword>
<reference evidence="3 6" key="2">
    <citation type="submission" date="2019-09" db="EMBL/GenBank/DDBJ databases">
        <title>Complete genome sequence of Sporolactobacillus terrae 70-3.</title>
        <authorList>
            <person name="Tanaka N."/>
            <person name="Shiwa Y."/>
            <person name="Fujita N."/>
            <person name="Tanasupawat S."/>
        </authorList>
    </citation>
    <scope>NUCLEOTIDE SEQUENCE [LARGE SCALE GENOMIC DNA]</scope>
    <source>
        <strain evidence="3 6">70-3</strain>
    </source>
</reference>
<dbReference type="STRING" id="1449983.GCA_000647835_00761"/>
<evidence type="ECO:0000313" key="4">
    <source>
        <dbReference type="EMBL" id="QAA23884.1"/>
    </source>
</evidence>
<dbReference type="EMBL" id="AP021853">
    <property type="protein sequence ID" value="BBO00422.1"/>
    <property type="molecule type" value="Genomic_DNA"/>
</dbReference>
<dbReference type="AlphaFoldDB" id="A0A410DCL6"/>
<evidence type="ECO:0000313" key="6">
    <source>
        <dbReference type="Proteomes" id="UP000326951"/>
    </source>
</evidence>
<dbReference type="Proteomes" id="UP000326951">
    <property type="component" value="Chromosome"/>
</dbReference>
<dbReference type="InterPro" id="IPR042274">
    <property type="entry name" value="YycH/YycI_2"/>
</dbReference>
<dbReference type="GO" id="GO:0016020">
    <property type="term" value="C:membrane"/>
    <property type="evidence" value="ECO:0007669"/>
    <property type="project" value="InterPro"/>
</dbReference>
<feature type="transmembrane region" description="Helical" evidence="1">
    <location>
        <begin position="9"/>
        <end position="27"/>
    </location>
</feature>
<dbReference type="InterPro" id="IPR018604">
    <property type="entry name" value="YycI-like"/>
</dbReference>
<name>A0A410DCL6_9BACL</name>
<evidence type="ECO:0000259" key="2">
    <source>
        <dbReference type="Pfam" id="PF09648"/>
    </source>
</evidence>
<dbReference type="Pfam" id="PF09648">
    <property type="entry name" value="YycI"/>
    <property type="match status" value="1"/>
</dbReference>
<evidence type="ECO:0000313" key="5">
    <source>
        <dbReference type="Proteomes" id="UP000285882"/>
    </source>
</evidence>
<keyword evidence="1" id="KW-0812">Transmembrane</keyword>
<dbReference type="RefSeq" id="WP_128167255.1">
    <property type="nucleotide sequence ID" value="NZ_AP021853.1"/>
</dbReference>
<keyword evidence="1" id="KW-1133">Transmembrane helix</keyword>